<organism evidence="1 2">
    <name type="scientific">Deinococcus antarcticus</name>
    <dbReference type="NCBI Taxonomy" id="1298767"/>
    <lineage>
        <taxon>Bacteria</taxon>
        <taxon>Thermotogati</taxon>
        <taxon>Deinococcota</taxon>
        <taxon>Deinococci</taxon>
        <taxon>Deinococcales</taxon>
        <taxon>Deinococcaceae</taxon>
        <taxon>Deinococcus</taxon>
    </lineage>
</organism>
<dbReference type="Pfam" id="PF00300">
    <property type="entry name" value="His_Phos_1"/>
    <property type="match status" value="1"/>
</dbReference>
<dbReference type="Proteomes" id="UP001595748">
    <property type="component" value="Unassembled WGS sequence"/>
</dbReference>
<keyword evidence="1" id="KW-0378">Hydrolase</keyword>
<dbReference type="PANTHER" id="PTHR48100">
    <property type="entry name" value="BROAD-SPECIFICITY PHOSPHATASE YOR283W-RELATED"/>
    <property type="match status" value="1"/>
</dbReference>
<dbReference type="RefSeq" id="WP_380076933.1">
    <property type="nucleotide sequence ID" value="NZ_JBHRZF010000091.1"/>
</dbReference>
<dbReference type="EMBL" id="JBHRZF010000091">
    <property type="protein sequence ID" value="MFC3860675.1"/>
    <property type="molecule type" value="Genomic_DNA"/>
</dbReference>
<accession>A0ABV8A635</accession>
<proteinExistence type="predicted"/>
<dbReference type="Gene3D" id="3.40.50.1240">
    <property type="entry name" value="Phosphoglycerate mutase-like"/>
    <property type="match status" value="1"/>
</dbReference>
<sequence length="165" mass="18039">MRVQGVWQPTIHASDLSRAYATAEALFTELGGTLTAQAGLREIHMGDWEGELYDDIQAAHPELSTRFWGGDPHAGAPGGETPVQVARRVHEFTLRHWPGAGETLILVSHGVAISALLAQLLNLDDRQAWASREIMHHNTAFTVLEVDADTREVHAAQIAQSPHLT</sequence>
<evidence type="ECO:0000313" key="1">
    <source>
        <dbReference type="EMBL" id="MFC3860675.1"/>
    </source>
</evidence>
<dbReference type="SUPFAM" id="SSF53254">
    <property type="entry name" value="Phosphoglycerate mutase-like"/>
    <property type="match status" value="1"/>
</dbReference>
<dbReference type="InterPro" id="IPR029033">
    <property type="entry name" value="His_PPase_superfam"/>
</dbReference>
<dbReference type="PANTHER" id="PTHR48100:SF1">
    <property type="entry name" value="HISTIDINE PHOSPHATASE FAMILY PROTEIN-RELATED"/>
    <property type="match status" value="1"/>
</dbReference>
<name>A0ABV8A635_9DEIO</name>
<reference evidence="2" key="1">
    <citation type="journal article" date="2019" name="Int. J. Syst. Evol. Microbiol.">
        <title>The Global Catalogue of Microorganisms (GCM) 10K type strain sequencing project: providing services to taxonomists for standard genome sequencing and annotation.</title>
        <authorList>
            <consortium name="The Broad Institute Genomics Platform"/>
            <consortium name="The Broad Institute Genome Sequencing Center for Infectious Disease"/>
            <person name="Wu L."/>
            <person name="Ma J."/>
        </authorList>
    </citation>
    <scope>NUCLEOTIDE SEQUENCE [LARGE SCALE GENOMIC DNA]</scope>
    <source>
        <strain evidence="2">CCTCC AB 2013263</strain>
    </source>
</reference>
<evidence type="ECO:0000313" key="2">
    <source>
        <dbReference type="Proteomes" id="UP001595748"/>
    </source>
</evidence>
<dbReference type="InterPro" id="IPR050275">
    <property type="entry name" value="PGM_Phosphatase"/>
</dbReference>
<comment type="caution">
    <text evidence="1">The sequence shown here is derived from an EMBL/GenBank/DDBJ whole genome shotgun (WGS) entry which is preliminary data.</text>
</comment>
<dbReference type="GO" id="GO:0016787">
    <property type="term" value="F:hydrolase activity"/>
    <property type="evidence" value="ECO:0007669"/>
    <property type="project" value="UniProtKB-KW"/>
</dbReference>
<keyword evidence="2" id="KW-1185">Reference proteome</keyword>
<protein>
    <submittedName>
        <fullName evidence="1">Histidine phosphatase family protein</fullName>
        <ecNumber evidence="1">3.1.3.-</ecNumber>
    </submittedName>
</protein>
<dbReference type="EC" id="3.1.3.-" evidence="1"/>
<gene>
    <name evidence="1" type="ORF">ACFOPQ_07860</name>
</gene>
<dbReference type="InterPro" id="IPR013078">
    <property type="entry name" value="His_Pase_superF_clade-1"/>
</dbReference>